<organism evidence="4 5">
    <name type="scientific">Desulfurobacterium thermolithotrophum (strain DSM 11699 / BSA)</name>
    <dbReference type="NCBI Taxonomy" id="868864"/>
    <lineage>
        <taxon>Bacteria</taxon>
        <taxon>Pseudomonadati</taxon>
        <taxon>Aquificota</taxon>
        <taxon>Aquificia</taxon>
        <taxon>Desulfurobacteriales</taxon>
        <taxon>Desulfurobacteriaceae</taxon>
        <taxon>Desulfurobacterium</taxon>
    </lineage>
</organism>
<dbReference type="Pfam" id="PF16661">
    <property type="entry name" value="Lactamase_B_6"/>
    <property type="match status" value="1"/>
</dbReference>
<dbReference type="InterPro" id="IPR011108">
    <property type="entry name" value="RMMBL"/>
</dbReference>
<dbReference type="SUPFAM" id="SSF56281">
    <property type="entry name" value="Metallo-hydrolase/oxidoreductase"/>
    <property type="match status" value="1"/>
</dbReference>
<evidence type="ECO:0000259" key="2">
    <source>
        <dbReference type="SMART" id="SM00849"/>
    </source>
</evidence>
<dbReference type="KEGG" id="dte:Dester_0371"/>
<dbReference type="Proteomes" id="UP000007102">
    <property type="component" value="Chromosome"/>
</dbReference>
<reference evidence="5" key="2">
    <citation type="submission" date="2011-02" db="EMBL/GenBank/DDBJ databases">
        <title>The complete genome of Desulfurobacterium thermolithotrophum DSM 11699.</title>
        <authorList>
            <consortium name="US DOE Joint Genome Institute (JGI-PGF)"/>
            <person name="Lucas S."/>
            <person name="Copeland A."/>
            <person name="Lapidus A."/>
            <person name="Bruce D."/>
            <person name="Goodwin L."/>
            <person name="Pitluck S."/>
            <person name="Kyrpides N."/>
            <person name="Mavromatis K."/>
            <person name="Pagani I."/>
            <person name="Ivanova N."/>
            <person name="Mikhailova N."/>
            <person name="Daligault H."/>
            <person name="Detter J.C."/>
            <person name="Tapia R."/>
            <person name="Han C."/>
            <person name="Land M."/>
            <person name="Hauser L."/>
            <person name="Markowitz V."/>
            <person name="Cheng J.-F."/>
            <person name="Hugenholtz P."/>
            <person name="Woyke T."/>
            <person name="Wu D."/>
            <person name="Spring S."/>
            <person name="Brambilla E."/>
            <person name="Klenk H.-P."/>
            <person name="Eisen J.A."/>
        </authorList>
    </citation>
    <scope>NUCLEOTIDE SEQUENCE [LARGE SCALE GENOMIC DNA]</scope>
    <source>
        <strain evidence="5">DSM 11699 / BSA</strain>
    </source>
</reference>
<dbReference type="HOGENOM" id="CLU_009673_5_1_0"/>
<dbReference type="Gene3D" id="3.40.50.10890">
    <property type="match status" value="1"/>
</dbReference>
<dbReference type="eggNOG" id="COG1236">
    <property type="taxonomic scope" value="Bacteria"/>
</dbReference>
<dbReference type="Gene3D" id="3.60.15.10">
    <property type="entry name" value="Ribonuclease Z/Hydroxyacylglutathione hydrolase-like"/>
    <property type="match status" value="1"/>
</dbReference>
<sequence length="418" mass="47911">MENFLIPIGGGNEIGASSYLYVLGGVKILIDSGIRFNAKEPYPDFELLKVLAPELDAIFVTHAHIDHCGSIHILSSLYPDTPIYTTHETAQLLSLMVEDAIKVKYIKEKSEDEWKEYKLLDETFMRLERREFFDTLNIKDIEVKFLPAGHILGAAAFQINYDDSSSIYHTGDISLQPQKTVEAAHLPSSSVNLLVTESTYYYSNRSFEKEKAVEEFYQTIVKVFERKGRILIPVFALGRAQEIILLLTEGMKAGKIPPMTVYVDGLAREVSNIYENLLNKEFFNYYVQPAPTYEGIDFLEACEENLREANCIISTSGMLMENTPSYIYASLLSRNERNAIIFSGYLVEESFGYRLLNDREILKNFKCEIKRHHFSAHSDKKELQDLINILSPRKTVFIHGYPGKEIKYHGFNREVIKF</sequence>
<dbReference type="Pfam" id="PF10996">
    <property type="entry name" value="Beta-Casp"/>
    <property type="match status" value="1"/>
</dbReference>
<accession>F0S283</accession>
<dbReference type="PANTHER" id="PTHR11203:SF37">
    <property type="entry name" value="INTEGRATOR COMPLEX SUBUNIT 11"/>
    <property type="match status" value="1"/>
</dbReference>
<protein>
    <submittedName>
        <fullName evidence="4">RNA-metabolising metallo-beta-lactamase</fullName>
    </submittedName>
</protein>
<keyword evidence="1" id="KW-0378">Hydrolase</keyword>
<dbReference type="InterPro" id="IPR022712">
    <property type="entry name" value="Beta_Casp"/>
</dbReference>
<dbReference type="SMART" id="SM00849">
    <property type="entry name" value="Lactamase_B"/>
    <property type="match status" value="1"/>
</dbReference>
<evidence type="ECO:0000259" key="3">
    <source>
        <dbReference type="SMART" id="SM01027"/>
    </source>
</evidence>
<dbReference type="EMBL" id="CP002543">
    <property type="protein sequence ID" value="ADY73026.1"/>
    <property type="molecule type" value="Genomic_DNA"/>
</dbReference>
<dbReference type="CDD" id="cd16295">
    <property type="entry name" value="TTHA0252-CPSF-like_MBL-fold"/>
    <property type="match status" value="1"/>
</dbReference>
<dbReference type="GO" id="GO:0016787">
    <property type="term" value="F:hydrolase activity"/>
    <property type="evidence" value="ECO:0007669"/>
    <property type="project" value="UniProtKB-KW"/>
</dbReference>
<evidence type="ECO:0000313" key="5">
    <source>
        <dbReference type="Proteomes" id="UP000007102"/>
    </source>
</evidence>
<proteinExistence type="predicted"/>
<dbReference type="OrthoDB" id="9803916at2"/>
<dbReference type="RefSeq" id="WP_013637984.1">
    <property type="nucleotide sequence ID" value="NC_015185.1"/>
</dbReference>
<evidence type="ECO:0000313" key="4">
    <source>
        <dbReference type="EMBL" id="ADY73026.1"/>
    </source>
</evidence>
<keyword evidence="5" id="KW-1185">Reference proteome</keyword>
<feature type="domain" description="Metallo-beta-lactamase" evidence="2">
    <location>
        <begin position="15"/>
        <end position="205"/>
    </location>
</feature>
<reference evidence="4 5" key="1">
    <citation type="journal article" date="2011" name="Stand. Genomic Sci.">
        <title>Complete genome sequence of the thermophilic sulfur-reducer Desulfurobacterium thermolithotrophum type strain (BSA(T)) from a deep-sea hydrothermal vent.</title>
        <authorList>
            <person name="Goker M."/>
            <person name="Daligault H."/>
            <person name="Mwirichia R."/>
            <person name="Lapidus A."/>
            <person name="Lucas S."/>
            <person name="Deshpande S."/>
            <person name="Pagani I."/>
            <person name="Tapia R."/>
            <person name="Cheng J.F."/>
            <person name="Goodwin L."/>
            <person name="Pitluck S."/>
            <person name="Liolios K."/>
            <person name="Ivanova N."/>
            <person name="Mavromatis K."/>
            <person name="Mikhailova N."/>
            <person name="Pati A."/>
            <person name="Chen A."/>
            <person name="Palaniappan K."/>
            <person name="Han C."/>
            <person name="Land M."/>
            <person name="Hauser L."/>
            <person name="Pan C."/>
            <person name="Brambilla E.M."/>
            <person name="Rohde M."/>
            <person name="Spring S."/>
            <person name="Sikorski J."/>
            <person name="Wirth R."/>
            <person name="Detter J.C."/>
            <person name="Woyke T."/>
            <person name="Bristow J."/>
            <person name="Eisen J.A."/>
            <person name="Markowitz V."/>
            <person name="Hugenholtz P."/>
            <person name="Kyrpides N.C."/>
            <person name="Klenk H.P."/>
        </authorList>
    </citation>
    <scope>NUCLEOTIDE SEQUENCE [LARGE SCALE GENOMIC DNA]</scope>
    <source>
        <strain evidence="5">DSM 11699 / BSA</strain>
    </source>
</reference>
<gene>
    <name evidence="4" type="ordered locus">Dester_0371</name>
</gene>
<dbReference type="InterPro" id="IPR036866">
    <property type="entry name" value="RibonucZ/Hydroxyglut_hydro"/>
</dbReference>
<dbReference type="InterPro" id="IPR050698">
    <property type="entry name" value="MBL"/>
</dbReference>
<dbReference type="InParanoid" id="F0S283"/>
<dbReference type="InterPro" id="IPR001279">
    <property type="entry name" value="Metallo-B-lactamas"/>
</dbReference>
<evidence type="ECO:0000256" key="1">
    <source>
        <dbReference type="ARBA" id="ARBA00022801"/>
    </source>
</evidence>
<feature type="domain" description="Beta-Casp" evidence="3">
    <location>
        <begin position="240"/>
        <end position="355"/>
    </location>
</feature>
<name>F0S283_DESTD</name>
<dbReference type="AlphaFoldDB" id="F0S283"/>
<dbReference type="SMART" id="SM01027">
    <property type="entry name" value="Beta-Casp"/>
    <property type="match status" value="1"/>
</dbReference>
<dbReference type="STRING" id="868864.Dester_0371"/>
<dbReference type="GO" id="GO:0004521">
    <property type="term" value="F:RNA endonuclease activity"/>
    <property type="evidence" value="ECO:0007669"/>
    <property type="project" value="TreeGrafter"/>
</dbReference>
<dbReference type="PANTHER" id="PTHR11203">
    <property type="entry name" value="CLEAVAGE AND POLYADENYLATION SPECIFICITY FACTOR FAMILY MEMBER"/>
    <property type="match status" value="1"/>
</dbReference>
<dbReference type="Pfam" id="PF07521">
    <property type="entry name" value="RMMBL"/>
    <property type="match status" value="1"/>
</dbReference>